<sequence>MVEIDMSLANIIYTVIAIIPVIALLIIVYYLRYYYPKYFEEKGKNLATKQDIEEITRKVESVKADIALGLSVQQMKYKLKHEACLEALELIDAYFSCILKSPKVESLKQQIFTTERARACHSKLILSCENTLILKKFSEILTGHVDSKPYTDLLNEFRNLIRQELGFGTELELDRESAWISNIICDK</sequence>
<dbReference type="EMBL" id="FZMP01000168">
    <property type="protein sequence ID" value="SNQ61202.1"/>
    <property type="molecule type" value="Genomic_DNA"/>
</dbReference>
<evidence type="ECO:0000313" key="2">
    <source>
        <dbReference type="EMBL" id="SNQ61202.1"/>
    </source>
</evidence>
<gene>
    <name evidence="2" type="ORF">MNV_250019</name>
</gene>
<organism evidence="2 3">
    <name type="scientific">Candidatus Methanoperedens nitratireducens</name>
    <dbReference type="NCBI Taxonomy" id="1392998"/>
    <lineage>
        <taxon>Archaea</taxon>
        <taxon>Methanobacteriati</taxon>
        <taxon>Methanobacteriota</taxon>
        <taxon>Stenosarchaea group</taxon>
        <taxon>Methanomicrobia</taxon>
        <taxon>Methanosarcinales</taxon>
        <taxon>ANME-2 cluster</taxon>
        <taxon>Candidatus Methanoperedentaceae</taxon>
        <taxon>Candidatus Methanoperedens</taxon>
    </lineage>
</organism>
<accession>A0A284VPM1</accession>
<dbReference type="AlphaFoldDB" id="A0A284VPM1"/>
<feature type="transmembrane region" description="Helical" evidence="1">
    <location>
        <begin position="12"/>
        <end position="31"/>
    </location>
</feature>
<dbReference type="RefSeq" id="WP_096205890.1">
    <property type="nucleotide sequence ID" value="NZ_FZMP01000168.1"/>
</dbReference>
<name>A0A284VPM1_9EURY</name>
<dbReference type="Proteomes" id="UP000218615">
    <property type="component" value="Unassembled WGS sequence"/>
</dbReference>
<protein>
    <submittedName>
        <fullName evidence="2">Uncharacterized protein</fullName>
    </submittedName>
</protein>
<keyword evidence="1" id="KW-1133">Transmembrane helix</keyword>
<keyword evidence="1" id="KW-0472">Membrane</keyword>
<evidence type="ECO:0000256" key="1">
    <source>
        <dbReference type="SAM" id="Phobius"/>
    </source>
</evidence>
<reference evidence="3" key="1">
    <citation type="submission" date="2017-06" db="EMBL/GenBank/DDBJ databases">
        <authorList>
            <person name="Cremers G."/>
        </authorList>
    </citation>
    <scope>NUCLEOTIDE SEQUENCE [LARGE SCALE GENOMIC DNA]</scope>
</reference>
<keyword evidence="3" id="KW-1185">Reference proteome</keyword>
<proteinExistence type="predicted"/>
<keyword evidence="1" id="KW-0812">Transmembrane</keyword>
<evidence type="ECO:0000313" key="3">
    <source>
        <dbReference type="Proteomes" id="UP000218615"/>
    </source>
</evidence>